<evidence type="ECO:0000259" key="2">
    <source>
        <dbReference type="Pfam" id="PF22725"/>
    </source>
</evidence>
<gene>
    <name evidence="3" type="ORF">BMW22_41505</name>
</gene>
<dbReference type="Gene3D" id="3.30.360.10">
    <property type="entry name" value="Dihydrodipicolinate Reductase, domain 2"/>
    <property type="match status" value="1"/>
</dbReference>
<evidence type="ECO:0000313" key="3">
    <source>
        <dbReference type="EMBL" id="API57747.1"/>
    </source>
</evidence>
<keyword evidence="3" id="KW-0614">Plasmid</keyword>
<dbReference type="Pfam" id="PF01408">
    <property type="entry name" value="GFO_IDH_MocA"/>
    <property type="match status" value="1"/>
</dbReference>
<sequence length="393" mass="43076">MALAGTEFYPPATRRLRLGIVGGGRGALVGQWHWTGARLSNRWELVAGALSSDPETARASGRDWLLAEDRIYSDYREMARAEAARPDGIEAVAICTPNWTHRPIAEAFMDHGIDIICDKPMTLSREDCEALEQRQRETGLVFAITHPYPYHPMARQAHEMVKAGAIGTVRQALVEYAQDWATEPDDPDSKSLAWRRDPARIGRASATGDIGTHALQMLEFVSGQPVERLRADFHVCGAPKAMEDTAFISLRLANGAPAAMWITQAAPGNYCALRFRIYGDKGGLEWDQEFPETLRYTPLNQPEQTVVRGHGAGVVPSAERMVLLPRGHGESLSDAWGSLYREIAIAVTARREGSAVPEGLLSLPDITTGSRGVRFINSAADSHEAGGVWVNLR</sequence>
<dbReference type="SUPFAM" id="SSF55347">
    <property type="entry name" value="Glyceraldehyde-3-phosphate dehydrogenase-like, C-terminal domain"/>
    <property type="match status" value="1"/>
</dbReference>
<accession>A0A1L3ZQA1</accession>
<proteinExistence type="predicted"/>
<dbReference type="InterPro" id="IPR000683">
    <property type="entry name" value="Gfo/Idh/MocA-like_OxRdtase_N"/>
</dbReference>
<organism evidence="3 4">
    <name type="scientific">Rhizobium leguminosarum</name>
    <dbReference type="NCBI Taxonomy" id="384"/>
    <lineage>
        <taxon>Bacteria</taxon>
        <taxon>Pseudomonadati</taxon>
        <taxon>Pseudomonadota</taxon>
        <taxon>Alphaproteobacteria</taxon>
        <taxon>Hyphomicrobiales</taxon>
        <taxon>Rhizobiaceae</taxon>
        <taxon>Rhizobium/Agrobacterium group</taxon>
        <taxon>Rhizobium</taxon>
    </lineage>
</organism>
<reference evidence="3 4" key="1">
    <citation type="submission" date="2016-11" db="EMBL/GenBank/DDBJ databases">
        <title>Rhizobium leguminosarum bv. viciae strain Vaf12 isolated from Vavilovia formosa root nodules from Russia, Dagestan.</title>
        <authorList>
            <person name="Kimeklis A."/>
        </authorList>
    </citation>
    <scope>NUCLEOTIDE SEQUENCE [LARGE SCALE GENOMIC DNA]</scope>
    <source>
        <strain evidence="3 4">Vaf-108</strain>
        <plasmid evidence="4">Plasmid unnamed8 sequence</plasmid>
    </source>
</reference>
<dbReference type="Pfam" id="PF22725">
    <property type="entry name" value="GFO_IDH_MocA_C3"/>
    <property type="match status" value="1"/>
</dbReference>
<dbReference type="RefSeq" id="WP_072642740.1">
    <property type="nucleotide sequence ID" value="NZ_CP018236.1"/>
</dbReference>
<evidence type="ECO:0000259" key="1">
    <source>
        <dbReference type="Pfam" id="PF01408"/>
    </source>
</evidence>
<dbReference type="InterPro" id="IPR036291">
    <property type="entry name" value="NAD(P)-bd_dom_sf"/>
</dbReference>
<dbReference type="InterPro" id="IPR051317">
    <property type="entry name" value="Gfo/Idh/MocA_oxidoreduct"/>
</dbReference>
<protein>
    <submittedName>
        <fullName evidence="3">Oxidoreductase</fullName>
    </submittedName>
</protein>
<feature type="domain" description="Gfo/Idh/MocA-like oxidoreductase N-terminal" evidence="1">
    <location>
        <begin position="17"/>
        <end position="145"/>
    </location>
</feature>
<dbReference type="Proteomes" id="UP000183050">
    <property type="component" value="Plasmid unnamed8"/>
</dbReference>
<dbReference type="PANTHER" id="PTHR43708:SF3">
    <property type="entry name" value="OXIDOREDUCTASE"/>
    <property type="match status" value="1"/>
</dbReference>
<dbReference type="InterPro" id="IPR055170">
    <property type="entry name" value="GFO_IDH_MocA-like_dom"/>
</dbReference>
<dbReference type="PANTHER" id="PTHR43708">
    <property type="entry name" value="CONSERVED EXPRESSED OXIDOREDUCTASE (EUROFUNG)"/>
    <property type="match status" value="1"/>
</dbReference>
<dbReference type="EMBL" id="CP018236">
    <property type="protein sequence ID" value="API57747.1"/>
    <property type="molecule type" value="Genomic_DNA"/>
</dbReference>
<dbReference type="AlphaFoldDB" id="A0A1L3ZQA1"/>
<dbReference type="GO" id="GO:0000166">
    <property type="term" value="F:nucleotide binding"/>
    <property type="evidence" value="ECO:0007669"/>
    <property type="project" value="InterPro"/>
</dbReference>
<dbReference type="SUPFAM" id="SSF51735">
    <property type="entry name" value="NAD(P)-binding Rossmann-fold domains"/>
    <property type="match status" value="1"/>
</dbReference>
<feature type="domain" description="GFO/IDH/MocA-like oxidoreductase" evidence="2">
    <location>
        <begin position="155"/>
        <end position="285"/>
    </location>
</feature>
<name>A0A1L3ZQA1_RHILE</name>
<evidence type="ECO:0000313" key="4">
    <source>
        <dbReference type="Proteomes" id="UP000183050"/>
    </source>
</evidence>
<geneLocation type="plasmid" evidence="4">
    <name>unnamed8 sequence</name>
</geneLocation>
<dbReference type="Gene3D" id="3.40.50.720">
    <property type="entry name" value="NAD(P)-binding Rossmann-like Domain"/>
    <property type="match status" value="1"/>
</dbReference>